<evidence type="ECO:0000313" key="3">
    <source>
        <dbReference type="Proteomes" id="UP000593564"/>
    </source>
</evidence>
<reference evidence="3" key="1">
    <citation type="journal article" date="2020" name="Nat. Commun.">
        <title>Genome assembly of wild tea tree DASZ reveals pedigree and selection history of tea varieties.</title>
        <authorList>
            <person name="Zhang W."/>
            <person name="Zhang Y."/>
            <person name="Qiu H."/>
            <person name="Guo Y."/>
            <person name="Wan H."/>
            <person name="Zhang X."/>
            <person name="Scossa F."/>
            <person name="Alseekh S."/>
            <person name="Zhang Q."/>
            <person name="Wang P."/>
            <person name="Xu L."/>
            <person name="Schmidt M.H."/>
            <person name="Jia X."/>
            <person name="Li D."/>
            <person name="Zhu A."/>
            <person name="Guo F."/>
            <person name="Chen W."/>
            <person name="Ni D."/>
            <person name="Usadel B."/>
            <person name="Fernie A.R."/>
            <person name="Wen W."/>
        </authorList>
    </citation>
    <scope>NUCLEOTIDE SEQUENCE [LARGE SCALE GENOMIC DNA]</scope>
    <source>
        <strain evidence="3">cv. G240</strain>
    </source>
</reference>
<feature type="region of interest" description="Disordered" evidence="1">
    <location>
        <begin position="1"/>
        <end position="52"/>
    </location>
</feature>
<keyword evidence="3" id="KW-1185">Reference proteome</keyword>
<dbReference type="Proteomes" id="UP000593564">
    <property type="component" value="Unassembled WGS sequence"/>
</dbReference>
<evidence type="ECO:0000256" key="1">
    <source>
        <dbReference type="SAM" id="MobiDB-lite"/>
    </source>
</evidence>
<comment type="caution">
    <text evidence="2">The sequence shown here is derived from an EMBL/GenBank/DDBJ whole genome shotgun (WGS) entry which is preliminary data.</text>
</comment>
<protein>
    <submittedName>
        <fullName evidence="2">Uncharacterized protein</fullName>
    </submittedName>
</protein>
<accession>A0A7J7G176</accession>
<organism evidence="2 3">
    <name type="scientific">Camellia sinensis</name>
    <name type="common">Tea plant</name>
    <name type="synonym">Thea sinensis</name>
    <dbReference type="NCBI Taxonomy" id="4442"/>
    <lineage>
        <taxon>Eukaryota</taxon>
        <taxon>Viridiplantae</taxon>
        <taxon>Streptophyta</taxon>
        <taxon>Embryophyta</taxon>
        <taxon>Tracheophyta</taxon>
        <taxon>Spermatophyta</taxon>
        <taxon>Magnoliopsida</taxon>
        <taxon>eudicotyledons</taxon>
        <taxon>Gunneridae</taxon>
        <taxon>Pentapetalae</taxon>
        <taxon>asterids</taxon>
        <taxon>Ericales</taxon>
        <taxon>Theaceae</taxon>
        <taxon>Camellia</taxon>
    </lineage>
</organism>
<name>A0A7J7G176_CAMSI</name>
<evidence type="ECO:0000313" key="2">
    <source>
        <dbReference type="EMBL" id="KAF5934463.1"/>
    </source>
</evidence>
<dbReference type="EMBL" id="JACBKZ010000014">
    <property type="protein sequence ID" value="KAF5934463.1"/>
    <property type="molecule type" value="Genomic_DNA"/>
</dbReference>
<dbReference type="AlphaFoldDB" id="A0A7J7G176"/>
<gene>
    <name evidence="2" type="ORF">HYC85_030634</name>
</gene>
<sequence length="173" mass="19326">MANDGQKDQIRDNAPAGSGRPIDLDVEGDDRNTKTRDQSHGFPTEHGVEKVRGDQLQAENCSMAAMKSTCSIREPEKAEIENEDIEVLNDDGKEPAEKSEEALRKILAPIRTRIVLAIKERHPHGSKVSQVPSILPVLSSWILSEQCGQKITHTEYMDLTQRGTIYMTYRLDG</sequence>
<proteinExistence type="predicted"/>
<feature type="compositionally biased region" description="Basic and acidic residues" evidence="1">
    <location>
        <begin position="1"/>
        <end position="11"/>
    </location>
</feature>
<feature type="compositionally biased region" description="Basic and acidic residues" evidence="1">
    <location>
        <begin position="29"/>
        <end position="39"/>
    </location>
</feature>
<reference evidence="2 3" key="2">
    <citation type="submission" date="2020-07" db="EMBL/GenBank/DDBJ databases">
        <title>Genome assembly of wild tea tree DASZ reveals pedigree and selection history of tea varieties.</title>
        <authorList>
            <person name="Zhang W."/>
        </authorList>
    </citation>
    <scope>NUCLEOTIDE SEQUENCE [LARGE SCALE GENOMIC DNA]</scope>
    <source>
        <strain evidence="3">cv. G240</strain>
        <tissue evidence="2">Leaf</tissue>
    </source>
</reference>